<gene>
    <name evidence="2" type="ORF">HPP92_006160</name>
    <name evidence="1" type="ORF">HPP92_006452</name>
</gene>
<name>A0A835RKC5_VANPL</name>
<sequence>MASSVELRLISHRKLLGEFSVKNSFPWQMKWCSRSGWGDAVHEGRHPCSPGGD</sequence>
<accession>A0A835RKC5</accession>
<dbReference type="EMBL" id="JADCNL010000002">
    <property type="protein sequence ID" value="KAG0493054.1"/>
    <property type="molecule type" value="Genomic_DNA"/>
</dbReference>
<dbReference type="Proteomes" id="UP000636800">
    <property type="component" value="Chromosome 2"/>
</dbReference>
<comment type="caution">
    <text evidence="1">The sequence shown here is derived from an EMBL/GenBank/DDBJ whole genome shotgun (WGS) entry which is preliminary data.</text>
</comment>
<protein>
    <submittedName>
        <fullName evidence="1">Uncharacterized protein</fullName>
    </submittedName>
</protein>
<evidence type="ECO:0000313" key="3">
    <source>
        <dbReference type="Proteomes" id="UP000636800"/>
    </source>
</evidence>
<organism evidence="1 3">
    <name type="scientific">Vanilla planifolia</name>
    <name type="common">Vanilla</name>
    <dbReference type="NCBI Taxonomy" id="51239"/>
    <lineage>
        <taxon>Eukaryota</taxon>
        <taxon>Viridiplantae</taxon>
        <taxon>Streptophyta</taxon>
        <taxon>Embryophyta</taxon>
        <taxon>Tracheophyta</taxon>
        <taxon>Spermatophyta</taxon>
        <taxon>Magnoliopsida</taxon>
        <taxon>Liliopsida</taxon>
        <taxon>Asparagales</taxon>
        <taxon>Orchidaceae</taxon>
        <taxon>Vanilloideae</taxon>
        <taxon>Vanilleae</taxon>
        <taxon>Vanilla</taxon>
    </lineage>
</organism>
<keyword evidence="3" id="KW-1185">Reference proteome</keyword>
<dbReference type="AlphaFoldDB" id="A0A835RKC5"/>
<evidence type="ECO:0000313" key="2">
    <source>
        <dbReference type="EMBL" id="KAG0495166.1"/>
    </source>
</evidence>
<dbReference type="EMBL" id="JADCNM010000002">
    <property type="protein sequence ID" value="KAG0495166.1"/>
    <property type="molecule type" value="Genomic_DNA"/>
</dbReference>
<evidence type="ECO:0000313" key="1">
    <source>
        <dbReference type="EMBL" id="KAG0493054.1"/>
    </source>
</evidence>
<evidence type="ECO:0000313" key="4">
    <source>
        <dbReference type="Proteomes" id="UP000639772"/>
    </source>
</evidence>
<dbReference type="Proteomes" id="UP000639772">
    <property type="component" value="Unassembled WGS sequence"/>
</dbReference>
<reference evidence="3 4" key="1">
    <citation type="journal article" date="2020" name="Nat. Food">
        <title>A phased Vanilla planifolia genome enables genetic improvement of flavour and production.</title>
        <authorList>
            <person name="Hasing T."/>
            <person name="Tang H."/>
            <person name="Brym M."/>
            <person name="Khazi F."/>
            <person name="Huang T."/>
            <person name="Chambers A.H."/>
        </authorList>
    </citation>
    <scope>NUCLEOTIDE SEQUENCE [LARGE SCALE GENOMIC DNA]</scope>
    <source>
        <tissue evidence="1">Leaf</tissue>
    </source>
</reference>
<proteinExistence type="predicted"/>